<feature type="signal peptide" evidence="1">
    <location>
        <begin position="1"/>
        <end position="32"/>
    </location>
</feature>
<dbReference type="PROSITE" id="PS51318">
    <property type="entry name" value="TAT"/>
    <property type="match status" value="1"/>
</dbReference>
<dbReference type="RefSeq" id="WP_116847499.1">
    <property type="nucleotide sequence ID" value="NZ_QTJU01000003.1"/>
</dbReference>
<reference evidence="3 4" key="1">
    <citation type="submission" date="2018-08" db="EMBL/GenBank/DDBJ databases">
        <title>Chitinophagaceae sp. K23C18032701, a novel bacterium isolated from forest soil.</title>
        <authorList>
            <person name="Wang C."/>
        </authorList>
    </citation>
    <scope>NUCLEOTIDE SEQUENCE [LARGE SCALE GENOMIC DNA]</scope>
    <source>
        <strain evidence="3 4">K23C18032701</strain>
    </source>
</reference>
<keyword evidence="4" id="KW-1185">Reference proteome</keyword>
<dbReference type="InterPro" id="IPR013097">
    <property type="entry name" value="Dabb"/>
</dbReference>
<comment type="caution">
    <text evidence="3">The sequence shown here is derived from an EMBL/GenBank/DDBJ whole genome shotgun (WGS) entry which is preliminary data.</text>
</comment>
<dbReference type="Gene3D" id="3.30.70.100">
    <property type="match status" value="1"/>
</dbReference>
<dbReference type="InterPro" id="IPR006311">
    <property type="entry name" value="TAT_signal"/>
</dbReference>
<evidence type="ECO:0000313" key="4">
    <source>
        <dbReference type="Proteomes" id="UP000261284"/>
    </source>
</evidence>
<dbReference type="SUPFAM" id="SSF54909">
    <property type="entry name" value="Dimeric alpha+beta barrel"/>
    <property type="match status" value="1"/>
</dbReference>
<evidence type="ECO:0000259" key="2">
    <source>
        <dbReference type="PROSITE" id="PS51502"/>
    </source>
</evidence>
<keyword evidence="1" id="KW-0732">Signal</keyword>
<feature type="chain" id="PRO_5017544417" evidence="1">
    <location>
        <begin position="33"/>
        <end position="139"/>
    </location>
</feature>
<organism evidence="3 4">
    <name type="scientific">Deminuibacter soli</name>
    <dbReference type="NCBI Taxonomy" id="2291815"/>
    <lineage>
        <taxon>Bacteria</taxon>
        <taxon>Pseudomonadati</taxon>
        <taxon>Bacteroidota</taxon>
        <taxon>Chitinophagia</taxon>
        <taxon>Chitinophagales</taxon>
        <taxon>Chitinophagaceae</taxon>
        <taxon>Deminuibacter</taxon>
    </lineage>
</organism>
<dbReference type="Pfam" id="PF07876">
    <property type="entry name" value="Dabb"/>
    <property type="match status" value="1"/>
</dbReference>
<protein>
    <submittedName>
        <fullName evidence="3">Dabb family protein</fullName>
    </submittedName>
</protein>
<dbReference type="EMBL" id="QTJU01000003">
    <property type="protein sequence ID" value="RFM28253.1"/>
    <property type="molecule type" value="Genomic_DNA"/>
</dbReference>
<feature type="domain" description="Stress-response A/B barrel" evidence="2">
    <location>
        <begin position="41"/>
        <end position="136"/>
    </location>
</feature>
<dbReference type="InterPro" id="IPR011008">
    <property type="entry name" value="Dimeric_a/b-barrel"/>
</dbReference>
<dbReference type="OrthoDB" id="7189263at2"/>
<dbReference type="Proteomes" id="UP000261284">
    <property type="component" value="Unassembled WGS sequence"/>
</dbReference>
<accession>A0A3E1NK02</accession>
<proteinExistence type="predicted"/>
<dbReference type="SMART" id="SM00886">
    <property type="entry name" value="Dabb"/>
    <property type="match status" value="1"/>
</dbReference>
<gene>
    <name evidence="3" type="ORF">DXN05_12115</name>
</gene>
<dbReference type="PROSITE" id="PS51502">
    <property type="entry name" value="S_R_A_B_BARREL"/>
    <property type="match status" value="1"/>
</dbReference>
<evidence type="ECO:0000256" key="1">
    <source>
        <dbReference type="SAM" id="SignalP"/>
    </source>
</evidence>
<dbReference type="AlphaFoldDB" id="A0A3E1NK02"/>
<sequence length="139" mass="15532">MFKKSRRQFIAASAKTAAVTAVAGLGATGAKAAANNNPKVFVHHVYFWLKNPDNQEDKAKLLAGLKTLSTVKTIRQCHVGVPSSTNRDVIDRSYSVSWLLFFKDKADQDSYQVDPIHLNFVKECSQLWTKVIVYDSEDI</sequence>
<name>A0A3E1NK02_9BACT</name>
<evidence type="ECO:0000313" key="3">
    <source>
        <dbReference type="EMBL" id="RFM28253.1"/>
    </source>
</evidence>